<evidence type="ECO:0000313" key="2">
    <source>
        <dbReference type="EMBL" id="QUY35877.1"/>
    </source>
</evidence>
<dbReference type="Proteomes" id="UP000679388">
    <property type="component" value="Chromosome"/>
</dbReference>
<protein>
    <submittedName>
        <fullName evidence="2">Inovirus-type Gp2 protein</fullName>
    </submittedName>
</protein>
<sequence>MSIKRNLKVKLNQTQLTHEPLAHLALLDQIKEDQQFVTYSDDARQTLIQCHTDYWTGQIIKAVEIVFKWQDREDDVIRIREHRLSPNKVVHHLECDQETQMLLRHLSELMYYVLPTFLIGGVEWLAFESVRSQLTSEEIEVIHLGGKSIHPENQSGLEYYVKLVNHFANSIRRYMRDPIIKRKLRDRAANCQENKSRCIELTKSIFDNFSKVLVVRLDFALKRDPKTLLKNFYRIDEIHSKDDLAYLKECIQKLLKMKRYNRILKEVIGYIFRFEYSVRTGFHIHSYLYFNGNKHREDITLAQGIAEIWNEDITKGQGTTYICNMKKDSYRRCAIGMIHHSDKVKQEYLFQTFDYICKADQFFIFSNLKAARRFQSSEILGEKPKVGRPRKVSQQSKIEIQNDDNTMEQSS</sequence>
<dbReference type="RefSeq" id="WP_212638596.1">
    <property type="nucleotide sequence ID" value="NZ_CP059558.1"/>
</dbReference>
<evidence type="ECO:0000256" key="1">
    <source>
        <dbReference type="SAM" id="MobiDB-lite"/>
    </source>
</evidence>
<feature type="compositionally biased region" description="Acidic residues" evidence="1">
    <location>
        <begin position="401"/>
        <end position="411"/>
    </location>
</feature>
<organism evidence="2 3">
    <name type="scientific">Acinetobacter junii</name>
    <dbReference type="NCBI Taxonomy" id="40215"/>
    <lineage>
        <taxon>Bacteria</taxon>
        <taxon>Pseudomonadati</taxon>
        <taxon>Pseudomonadota</taxon>
        <taxon>Gammaproteobacteria</taxon>
        <taxon>Moraxellales</taxon>
        <taxon>Moraxellaceae</taxon>
        <taxon>Acinetobacter</taxon>
    </lineage>
</organism>
<accession>A0AAX1MED1</accession>
<name>A0AAX1MED1_ACIJU</name>
<dbReference type="AlphaFoldDB" id="A0AAX1MED1"/>
<reference evidence="2" key="1">
    <citation type="submission" date="2020-07" db="EMBL/GenBank/DDBJ databases">
        <title>Acinetobacter junii strain YR7 chromosome and plasmid pNDM-YR7.</title>
        <authorList>
            <person name="Tang B."/>
        </authorList>
    </citation>
    <scope>NUCLEOTIDE SEQUENCE</scope>
    <source>
        <strain evidence="2">YR7</strain>
    </source>
</reference>
<feature type="region of interest" description="Disordered" evidence="1">
    <location>
        <begin position="385"/>
        <end position="411"/>
    </location>
</feature>
<dbReference type="GeneID" id="70093148"/>
<dbReference type="EMBL" id="CP059558">
    <property type="protein sequence ID" value="QUY35877.1"/>
    <property type="molecule type" value="Genomic_DNA"/>
</dbReference>
<evidence type="ECO:0000313" key="3">
    <source>
        <dbReference type="Proteomes" id="UP000679388"/>
    </source>
</evidence>
<gene>
    <name evidence="2" type="ORF">H2677_11500</name>
</gene>
<proteinExistence type="predicted"/>